<gene>
    <name evidence="1" type="ORF">K7B10_06385</name>
</gene>
<evidence type="ECO:0008006" key="3">
    <source>
        <dbReference type="Google" id="ProtNLM"/>
    </source>
</evidence>
<comment type="caution">
    <text evidence="1">The sequence shown here is derived from an EMBL/GenBank/DDBJ whole genome shotgun (WGS) entry which is preliminary data.</text>
</comment>
<accession>A0ABS8DZW0</accession>
<proteinExistence type="predicted"/>
<dbReference type="Proteomes" id="UP001520654">
    <property type="component" value="Unassembled WGS sequence"/>
</dbReference>
<evidence type="ECO:0000313" key="2">
    <source>
        <dbReference type="Proteomes" id="UP001520654"/>
    </source>
</evidence>
<sequence length="38" mass="4031">MTPRLRTSAGDAVADRGRTVVQAARDCEVSWPVACRAG</sequence>
<evidence type="ECO:0000313" key="1">
    <source>
        <dbReference type="EMBL" id="MCC0094421.1"/>
    </source>
</evidence>
<dbReference type="EMBL" id="JAINUL010000001">
    <property type="protein sequence ID" value="MCC0094421.1"/>
    <property type="molecule type" value="Genomic_DNA"/>
</dbReference>
<keyword evidence="2" id="KW-1185">Reference proteome</keyword>
<reference evidence="1 2" key="1">
    <citation type="submission" date="2021-08" db="EMBL/GenBank/DDBJ databases">
        <title>Genomic Architecture of Streptomyces flavotricini NGL1 and Streptomyces erythrochromogenes HMS4 With Differential Plant Beneficial attributes and laccase production capabilities.</title>
        <authorList>
            <person name="Salwan R."/>
            <person name="Kaur R."/>
            <person name="Sharma V."/>
        </authorList>
    </citation>
    <scope>NUCLEOTIDE SEQUENCE [LARGE SCALE GENOMIC DNA]</scope>
    <source>
        <strain evidence="1 2">NGL1</strain>
    </source>
</reference>
<protein>
    <recommendedName>
        <fullName evidence="3">Transposase</fullName>
    </recommendedName>
</protein>
<organism evidence="1 2">
    <name type="scientific">Streptomyces flavotricini</name>
    <dbReference type="NCBI Taxonomy" id="66888"/>
    <lineage>
        <taxon>Bacteria</taxon>
        <taxon>Bacillati</taxon>
        <taxon>Actinomycetota</taxon>
        <taxon>Actinomycetes</taxon>
        <taxon>Kitasatosporales</taxon>
        <taxon>Streptomycetaceae</taxon>
        <taxon>Streptomyces</taxon>
    </lineage>
</organism>
<name>A0ABS8DZW0_9ACTN</name>